<dbReference type="PANTHER" id="PTHR31736:SF9">
    <property type="entry name" value="ENDO-XYLOGALACTURONAN HYDROLASE A-RELATED"/>
    <property type="match status" value="1"/>
</dbReference>
<evidence type="ECO:0000256" key="2">
    <source>
        <dbReference type="ARBA" id="ARBA00022737"/>
    </source>
</evidence>
<dbReference type="Gene3D" id="2.160.20.10">
    <property type="entry name" value="Single-stranded right-handed beta-helix, Pectin lyase-like"/>
    <property type="match status" value="1"/>
</dbReference>
<reference evidence="11 12" key="1">
    <citation type="journal article" date="2010" name="J. Bacteriol.">
        <title>Genome sequence of the milbemycin-producing bacterium Streptomyces bingchenggensis.</title>
        <authorList>
            <person name="Wang X.J."/>
            <person name="Yan Y.J."/>
            <person name="Zhang B."/>
            <person name="An J."/>
            <person name="Wang J.J."/>
            <person name="Tian J."/>
            <person name="Jiang L."/>
            <person name="Chen Y.H."/>
            <person name="Huang S.X."/>
            <person name="Yin M."/>
            <person name="Zhang J."/>
            <person name="Gao A.L."/>
            <person name="Liu C.X."/>
            <person name="Zhu Z.X."/>
            <person name="Xiang W.S."/>
        </authorList>
    </citation>
    <scope>NUCLEOTIDE SEQUENCE [LARGE SCALE GENOMIC DNA]</scope>
    <source>
        <strain evidence="11 12">BCW-1</strain>
    </source>
</reference>
<accession>D7CF51</accession>
<dbReference type="AlphaFoldDB" id="D7CF51"/>
<dbReference type="InterPro" id="IPR000743">
    <property type="entry name" value="Glyco_hydro_28"/>
</dbReference>
<dbReference type="GO" id="GO:0004650">
    <property type="term" value="F:polygalacturonase activity"/>
    <property type="evidence" value="ECO:0007669"/>
    <property type="project" value="InterPro"/>
</dbReference>
<evidence type="ECO:0000256" key="5">
    <source>
        <dbReference type="ARBA" id="ARBA00023277"/>
    </source>
</evidence>
<dbReference type="PANTHER" id="PTHR31736">
    <property type="match status" value="1"/>
</dbReference>
<keyword evidence="11" id="KW-0472">Membrane</keyword>
<evidence type="ECO:0000256" key="9">
    <source>
        <dbReference type="RuleBase" id="RU361169"/>
    </source>
</evidence>
<keyword evidence="11" id="KW-0812">Transmembrane</keyword>
<dbReference type="EMBL" id="CP002047">
    <property type="protein sequence ID" value="ADI13067.1"/>
    <property type="molecule type" value="Genomic_DNA"/>
</dbReference>
<dbReference type="Pfam" id="PF00295">
    <property type="entry name" value="Glyco_hydro_28"/>
    <property type="match status" value="1"/>
</dbReference>
<dbReference type="STRING" id="749414.SBI_09949"/>
<keyword evidence="7" id="KW-0624">Polysaccharide degradation</keyword>
<keyword evidence="5" id="KW-0119">Carbohydrate metabolism</keyword>
<dbReference type="CAZy" id="GH28">
    <property type="family name" value="Glycoside Hydrolase Family 28"/>
</dbReference>
<dbReference type="SMART" id="SM00710">
    <property type="entry name" value="PbH1"/>
    <property type="match status" value="6"/>
</dbReference>
<evidence type="ECO:0000256" key="4">
    <source>
        <dbReference type="ARBA" id="ARBA00023180"/>
    </source>
</evidence>
<evidence type="ECO:0000256" key="6">
    <source>
        <dbReference type="ARBA" id="ARBA00023295"/>
    </source>
</evidence>
<evidence type="ECO:0000313" key="12">
    <source>
        <dbReference type="Proteomes" id="UP000000377"/>
    </source>
</evidence>
<evidence type="ECO:0000256" key="1">
    <source>
        <dbReference type="ARBA" id="ARBA00008834"/>
    </source>
</evidence>
<dbReference type="GO" id="GO:0000272">
    <property type="term" value="P:polysaccharide catabolic process"/>
    <property type="evidence" value="ECO:0007669"/>
    <property type="project" value="UniProtKB-KW"/>
</dbReference>
<keyword evidence="12" id="KW-1185">Reference proteome</keyword>
<evidence type="ECO:0000256" key="7">
    <source>
        <dbReference type="ARBA" id="ARBA00023326"/>
    </source>
</evidence>
<dbReference type="PROSITE" id="PS51318">
    <property type="entry name" value="TAT"/>
    <property type="match status" value="1"/>
</dbReference>
<comment type="function">
    <text evidence="8">Pectinolytic enzyme involved in the degradation of xylogalacturonan (xga), a galacturonan backbone heavily substituted with xylose, and which is one important component of the hairy regions of pectin. Activity requires a galacturonic acid backbone substituted with xylose.</text>
</comment>
<evidence type="ECO:0000313" key="11">
    <source>
        <dbReference type="EMBL" id="ADI13067.1"/>
    </source>
</evidence>
<proteinExistence type="inferred from homology"/>
<protein>
    <submittedName>
        <fullName evidence="11">Putative transmembrane protein</fullName>
    </submittedName>
</protein>
<sequence length="508" mass="55045">MNWSPSRRTALTAAGAAAASATGLVGTARAATPAAKSDTTGDSVVIHPTLASVPLNTAFTVKVRPAGGTWQKLDAYLVKLAQIDPLTGRNQAQSSSMAAFDFSGTVEVEVTYNPGGVEKVRIRPDSYGITPEVLGSTARFTLDRPRNLVIQVNDKIFDCLHLLANPVEQNPPKQGDPKVIYFGPGLHTHPDRTLKVPSGTTVHLAAGAVLTSNVVFEGVENCRLTGHGVIDNATGGAILVHDAENVHVDGITVLNPRYGTITVAESQNVAISNLRSFSQQGWGDGIDIFCADNVTIDGCFLRNSDDCIALYTHRWDWYGDTRNITVKNSTLWADVAHPINIGTHGNPDPNAPEVLENLRFENIDILDHREPQMLYQGCIAINPGDGNLVRNVKVDNIRVEDIRWGQLIHMRVTFNPKWNEAAGRGIENVHIKDLTYTGTHAGTSLLIGLDADHVIKDITFENLVINGRVIRDSGGKPNWYLASDGVPMFANDHAHNLRFLTTEEAAAQ</sequence>
<keyword evidence="6 9" id="KW-0326">Glycosidase</keyword>
<dbReference type="PATRIC" id="fig|749414.3.peg.10243"/>
<keyword evidence="10" id="KW-0732">Signal</keyword>
<dbReference type="Proteomes" id="UP000000377">
    <property type="component" value="Chromosome"/>
</dbReference>
<keyword evidence="3 9" id="KW-0378">Hydrolase</keyword>
<dbReference type="RefSeq" id="WP_014182514.1">
    <property type="nucleotide sequence ID" value="NC_016582.1"/>
</dbReference>
<feature type="signal peptide" evidence="10">
    <location>
        <begin position="1"/>
        <end position="30"/>
    </location>
</feature>
<evidence type="ECO:0000256" key="10">
    <source>
        <dbReference type="SAM" id="SignalP"/>
    </source>
</evidence>
<comment type="similarity">
    <text evidence="1 9">Belongs to the glycosyl hydrolase 28 family.</text>
</comment>
<dbReference type="SUPFAM" id="SSF51126">
    <property type="entry name" value="Pectin lyase-like"/>
    <property type="match status" value="1"/>
</dbReference>
<organism evidence="11 12">
    <name type="scientific">Streptomyces bingchenggensis (strain BCW-1)</name>
    <dbReference type="NCBI Taxonomy" id="749414"/>
    <lineage>
        <taxon>Bacteria</taxon>
        <taxon>Bacillati</taxon>
        <taxon>Actinomycetota</taxon>
        <taxon>Actinomycetes</taxon>
        <taxon>Kitasatosporales</taxon>
        <taxon>Streptomycetaceae</taxon>
        <taxon>Streptomyces</taxon>
    </lineage>
</organism>
<name>D7CF51_STRBB</name>
<keyword evidence="4" id="KW-0325">Glycoprotein</keyword>
<dbReference type="eggNOG" id="COG5434">
    <property type="taxonomic scope" value="Bacteria"/>
</dbReference>
<dbReference type="InterPro" id="IPR006626">
    <property type="entry name" value="PbH1"/>
</dbReference>
<dbReference type="InterPro" id="IPR012334">
    <property type="entry name" value="Pectin_lyas_fold"/>
</dbReference>
<dbReference type="InterPro" id="IPR006311">
    <property type="entry name" value="TAT_signal"/>
</dbReference>
<dbReference type="HOGENOM" id="CLU_011370_2_0_11"/>
<evidence type="ECO:0000256" key="3">
    <source>
        <dbReference type="ARBA" id="ARBA00022801"/>
    </source>
</evidence>
<keyword evidence="2" id="KW-0677">Repeat</keyword>
<dbReference type="InterPro" id="IPR011050">
    <property type="entry name" value="Pectin_lyase_fold/virulence"/>
</dbReference>
<dbReference type="KEGG" id="sbh:SBI_09949"/>
<feature type="chain" id="PRO_5003093863" evidence="10">
    <location>
        <begin position="31"/>
        <end position="508"/>
    </location>
</feature>
<evidence type="ECO:0000256" key="8">
    <source>
        <dbReference type="ARBA" id="ARBA00037278"/>
    </source>
</evidence>
<gene>
    <name evidence="11" type="ordered locus">SBI_09949</name>
</gene>